<dbReference type="PANTHER" id="PTHR11803:SF44">
    <property type="entry name" value="RUTC FAMILY PROTEIN YJGH"/>
    <property type="match status" value="1"/>
</dbReference>
<reference evidence="1 2" key="1">
    <citation type="submission" date="2021-12" db="EMBL/GenBank/DDBJ databases">
        <title>Discovery of the Pendulisporaceae a myxobacterial family with distinct sporulation behavior and unique specialized metabolism.</title>
        <authorList>
            <person name="Garcia R."/>
            <person name="Popoff A."/>
            <person name="Bader C.D."/>
            <person name="Loehr J."/>
            <person name="Walesch S."/>
            <person name="Walt C."/>
            <person name="Boldt J."/>
            <person name="Bunk B."/>
            <person name="Haeckl F.J.F.P.J."/>
            <person name="Gunesch A.P."/>
            <person name="Birkelbach J."/>
            <person name="Nuebel U."/>
            <person name="Pietschmann T."/>
            <person name="Bach T."/>
            <person name="Mueller R."/>
        </authorList>
    </citation>
    <scope>NUCLEOTIDE SEQUENCE [LARGE SCALE GENOMIC DNA]</scope>
    <source>
        <strain evidence="1 2">MSr12523</strain>
    </source>
</reference>
<dbReference type="Pfam" id="PF01042">
    <property type="entry name" value="Ribonuc_L-PSP"/>
    <property type="match status" value="1"/>
</dbReference>
<dbReference type="SUPFAM" id="SSF55298">
    <property type="entry name" value="YjgF-like"/>
    <property type="match status" value="1"/>
</dbReference>
<organism evidence="1 2">
    <name type="scientific">Pendulispora brunnea</name>
    <dbReference type="NCBI Taxonomy" id="2905690"/>
    <lineage>
        <taxon>Bacteria</taxon>
        <taxon>Pseudomonadati</taxon>
        <taxon>Myxococcota</taxon>
        <taxon>Myxococcia</taxon>
        <taxon>Myxococcales</taxon>
        <taxon>Sorangiineae</taxon>
        <taxon>Pendulisporaceae</taxon>
        <taxon>Pendulispora</taxon>
    </lineage>
</organism>
<dbReference type="Proteomes" id="UP001379533">
    <property type="component" value="Chromosome"/>
</dbReference>
<accession>A0ABZ2K5Y7</accession>
<name>A0ABZ2K5Y7_9BACT</name>
<dbReference type="InterPro" id="IPR035959">
    <property type="entry name" value="RutC-like_sf"/>
</dbReference>
<protein>
    <submittedName>
        <fullName evidence="1">RidA family protein</fullName>
    </submittedName>
</protein>
<evidence type="ECO:0000313" key="2">
    <source>
        <dbReference type="Proteomes" id="UP001379533"/>
    </source>
</evidence>
<proteinExistence type="predicted"/>
<gene>
    <name evidence="1" type="ORF">LZC95_44490</name>
</gene>
<dbReference type="InterPro" id="IPR006175">
    <property type="entry name" value="YjgF/YER057c/UK114"/>
</dbReference>
<dbReference type="Gene3D" id="3.30.1330.40">
    <property type="entry name" value="RutC-like"/>
    <property type="match status" value="1"/>
</dbReference>
<dbReference type="EMBL" id="CP089982">
    <property type="protein sequence ID" value="WXA93499.1"/>
    <property type="molecule type" value="Genomic_DNA"/>
</dbReference>
<dbReference type="PANTHER" id="PTHR11803">
    <property type="entry name" value="2-IMINOBUTANOATE/2-IMINOPROPANOATE DEAMINASE RIDA"/>
    <property type="match status" value="1"/>
</dbReference>
<keyword evidence="2" id="KW-1185">Reference proteome</keyword>
<evidence type="ECO:0000313" key="1">
    <source>
        <dbReference type="EMBL" id="WXA93499.1"/>
    </source>
</evidence>
<sequence length="130" mass="14447">MTTKIHRNPDTIYKPVGNYSHAVEVQGPNRTLYISGTVPELPNGQVPRDFEGQCEATWNNILEILKSAGMGPEHLVKVNTYLTSRDQADANSRIRRRILGDARPALKVIVTQTIESDWLLEIEGIAVAPV</sequence>
<dbReference type="CDD" id="cd00448">
    <property type="entry name" value="YjgF_YER057c_UK114_family"/>
    <property type="match status" value="1"/>
</dbReference>
<dbReference type="RefSeq" id="WP_394844100.1">
    <property type="nucleotide sequence ID" value="NZ_CP089982.1"/>
</dbReference>